<sequence>MIKENWIRAYEPRRVENLADPDRKEIKEAKEDHGAWGKLAKPKHDAGKYGSVKSIMAFGKAQGGKRVGFNSVVEVNSLDMPLKPAKAVARYFIQVIDVRTRAGHKCSEMLVKVSIGAQERETLIKRTEMRGKEMIATFREGFLFNAPHNQDRHSTFAFDAKISVVGWPDPSRTRAPRFLSRLLNNAQNKPDTLGPRQLKEISVGTFVIDKRVEANRKFPDGGHLMNGGRKVKDVVIRLQVGVVLDEERPPLQPGEGPGCDFGNSNHLSDTEDEEESNEHLIAISKPSGADLDFVGGHPGIIFRFKPSKYVDSTSTQVSSRSKIAVDSLAGDEDFEDDFSASQQAEWLGQILMDDKVYTYADSKEKAHEWAWAVSKWCPNGVLPEGYEEELEVSDSMHASYGFPRAPSPTIATSSRIINAGLADRASSPLDSPSAISDPQVAAAEDDDDEPTPRASPRIGSRSPPPIRARSASVHEKQGAMDGVVPPEVAVGRYSVSRPVGAGVPRV</sequence>
<gene>
    <name evidence="2" type="ORF">M427DRAFT_74185</name>
</gene>
<name>A0A139A0V1_GONPJ</name>
<evidence type="ECO:0000313" key="2">
    <source>
        <dbReference type="EMBL" id="KXS10406.1"/>
    </source>
</evidence>
<feature type="region of interest" description="Disordered" evidence="1">
    <location>
        <begin position="247"/>
        <end position="274"/>
    </location>
</feature>
<feature type="region of interest" description="Disordered" evidence="1">
    <location>
        <begin position="424"/>
        <end position="506"/>
    </location>
</feature>
<reference evidence="2 3" key="1">
    <citation type="journal article" date="2015" name="Genome Biol. Evol.">
        <title>Phylogenomic analyses indicate that early fungi evolved digesting cell walls of algal ancestors of land plants.</title>
        <authorList>
            <person name="Chang Y."/>
            <person name="Wang S."/>
            <person name="Sekimoto S."/>
            <person name="Aerts A.L."/>
            <person name="Choi C."/>
            <person name="Clum A."/>
            <person name="LaButti K.M."/>
            <person name="Lindquist E.A."/>
            <person name="Yee Ngan C."/>
            <person name="Ohm R.A."/>
            <person name="Salamov A.A."/>
            <person name="Grigoriev I.V."/>
            <person name="Spatafora J.W."/>
            <person name="Berbee M.L."/>
        </authorList>
    </citation>
    <scope>NUCLEOTIDE SEQUENCE [LARGE SCALE GENOMIC DNA]</scope>
    <source>
        <strain evidence="2 3">JEL478</strain>
    </source>
</reference>
<dbReference type="EMBL" id="KQ965827">
    <property type="protein sequence ID" value="KXS10406.1"/>
    <property type="molecule type" value="Genomic_DNA"/>
</dbReference>
<dbReference type="OrthoDB" id="10565239at2759"/>
<dbReference type="Proteomes" id="UP000070544">
    <property type="component" value="Unassembled WGS sequence"/>
</dbReference>
<organism evidence="2 3">
    <name type="scientific">Gonapodya prolifera (strain JEL478)</name>
    <name type="common">Monoblepharis prolifera</name>
    <dbReference type="NCBI Taxonomy" id="1344416"/>
    <lineage>
        <taxon>Eukaryota</taxon>
        <taxon>Fungi</taxon>
        <taxon>Fungi incertae sedis</taxon>
        <taxon>Chytridiomycota</taxon>
        <taxon>Chytridiomycota incertae sedis</taxon>
        <taxon>Monoblepharidomycetes</taxon>
        <taxon>Monoblepharidales</taxon>
        <taxon>Gonapodyaceae</taxon>
        <taxon>Gonapodya</taxon>
    </lineage>
</organism>
<evidence type="ECO:0000313" key="3">
    <source>
        <dbReference type="Proteomes" id="UP000070544"/>
    </source>
</evidence>
<dbReference type="AlphaFoldDB" id="A0A139A0V1"/>
<feature type="compositionally biased region" description="Low complexity" evidence="1">
    <location>
        <begin position="452"/>
        <end position="471"/>
    </location>
</feature>
<evidence type="ECO:0000256" key="1">
    <source>
        <dbReference type="SAM" id="MobiDB-lite"/>
    </source>
</evidence>
<keyword evidence="3" id="KW-1185">Reference proteome</keyword>
<accession>A0A139A0V1</accession>
<protein>
    <recommendedName>
        <fullName evidence="4">C2 NT-type domain-containing protein</fullName>
    </recommendedName>
</protein>
<evidence type="ECO:0008006" key="4">
    <source>
        <dbReference type="Google" id="ProtNLM"/>
    </source>
</evidence>
<proteinExistence type="predicted"/>